<dbReference type="PANTHER" id="PTHR35309">
    <property type="match status" value="1"/>
</dbReference>
<dbReference type="PANTHER" id="PTHR35309:SF4">
    <property type="entry name" value="TOCOPHEROL CYCLASE"/>
    <property type="match status" value="1"/>
</dbReference>
<evidence type="ECO:0000313" key="1">
    <source>
        <dbReference type="EMBL" id="MBC5735664.1"/>
    </source>
</evidence>
<dbReference type="AlphaFoldDB" id="A0A8J6MBX5"/>
<dbReference type="Proteomes" id="UP000607645">
    <property type="component" value="Unassembled WGS sequence"/>
</dbReference>
<accession>A0A8J6MBX5</accession>
<comment type="caution">
    <text evidence="1">The sequence shown here is derived from an EMBL/GenBank/DDBJ whole genome shotgun (WGS) entry which is preliminary data.</text>
</comment>
<dbReference type="EMBL" id="JACOPQ010000001">
    <property type="protein sequence ID" value="MBC5735664.1"/>
    <property type="molecule type" value="Genomic_DNA"/>
</dbReference>
<protein>
    <recommendedName>
        <fullName evidence="3">Tocopherol cyclase</fullName>
    </recommendedName>
</protein>
<evidence type="ECO:0008006" key="3">
    <source>
        <dbReference type="Google" id="ProtNLM"/>
    </source>
</evidence>
<reference evidence="1" key="1">
    <citation type="submission" date="2020-08" db="EMBL/GenBank/DDBJ databases">
        <title>Genome public.</title>
        <authorList>
            <person name="Liu C."/>
            <person name="Sun Q."/>
        </authorList>
    </citation>
    <scope>NUCLEOTIDE SEQUENCE</scope>
    <source>
        <strain evidence="1">NSJ-52</strain>
    </source>
</reference>
<proteinExistence type="predicted"/>
<evidence type="ECO:0000313" key="2">
    <source>
        <dbReference type="Proteomes" id="UP000607645"/>
    </source>
</evidence>
<dbReference type="RefSeq" id="WP_186918256.1">
    <property type="nucleotide sequence ID" value="NZ_JACOPQ010000001.1"/>
</dbReference>
<sequence>MKYYHGAGRRGPYFEGWYFKHQTPDGALLALIPALHIGADGTRTASLQVVSDTGAWWLPYSAEALQAAEGLFQIWLDGNLMSRRGLWLDLEAKGLSLRGDLRYGPFTPLKSDIMGPFRLTPGMECRHGVVSMGHRLEGALTLNGRSIDFTGGTGYIETDRGRSFPRRYLWTQCAWKEERSSSLMLSVADIPLGPLNFTGCICAVLYGGREYRLATYLGARAVRWSGGGALIAQGKYRLAVELLEERSRPLKAPVLGDMSCTIHESLSAVVRYRFWEGDRLLFDHTDSRSSFEYAAERSHSCRTD</sequence>
<organism evidence="1 2">
    <name type="scientific">Lawsonibacter faecis</name>
    <dbReference type="NCBI Taxonomy" id="2763052"/>
    <lineage>
        <taxon>Bacteria</taxon>
        <taxon>Bacillati</taxon>
        <taxon>Bacillota</taxon>
        <taxon>Clostridia</taxon>
        <taxon>Eubacteriales</taxon>
        <taxon>Oscillospiraceae</taxon>
        <taxon>Lawsonibacter</taxon>
    </lineage>
</organism>
<dbReference type="SUPFAM" id="SSF159245">
    <property type="entry name" value="AttH-like"/>
    <property type="match status" value="1"/>
</dbReference>
<gene>
    <name evidence="1" type="ORF">H8S62_01395</name>
</gene>
<keyword evidence="2" id="KW-1185">Reference proteome</keyword>
<name>A0A8J6MBX5_9FIRM</name>
<dbReference type="GO" id="GO:0009976">
    <property type="term" value="F:tocopherol cyclase activity"/>
    <property type="evidence" value="ECO:0007669"/>
    <property type="project" value="InterPro"/>
</dbReference>
<dbReference type="InterPro" id="IPR025893">
    <property type="entry name" value="Tocopherol_cyclase"/>
</dbReference>